<organism evidence="1 2">
    <name type="scientific">Pseudonocardia ammonioxydans</name>
    <dbReference type="NCBI Taxonomy" id="260086"/>
    <lineage>
        <taxon>Bacteria</taxon>
        <taxon>Bacillati</taxon>
        <taxon>Actinomycetota</taxon>
        <taxon>Actinomycetes</taxon>
        <taxon>Pseudonocardiales</taxon>
        <taxon>Pseudonocardiaceae</taxon>
        <taxon>Pseudonocardia</taxon>
    </lineage>
</organism>
<name>A0A1I5HSH1_PSUAM</name>
<dbReference type="STRING" id="260086.SAMN05216207_10734"/>
<gene>
    <name evidence="1" type="ORF">SAMN05216207_10734</name>
</gene>
<reference evidence="1 2" key="1">
    <citation type="submission" date="2016-10" db="EMBL/GenBank/DDBJ databases">
        <authorList>
            <person name="de Groot N.N."/>
        </authorList>
    </citation>
    <scope>NUCLEOTIDE SEQUENCE [LARGE SCALE GENOMIC DNA]</scope>
    <source>
        <strain evidence="1 2">CGMCC 4.1877</strain>
    </source>
</reference>
<keyword evidence="2" id="KW-1185">Reference proteome</keyword>
<dbReference type="Proteomes" id="UP000199614">
    <property type="component" value="Unassembled WGS sequence"/>
</dbReference>
<proteinExistence type="predicted"/>
<evidence type="ECO:0000313" key="2">
    <source>
        <dbReference type="Proteomes" id="UP000199614"/>
    </source>
</evidence>
<dbReference type="AlphaFoldDB" id="A0A1I5HSH1"/>
<sequence length="83" mass="8948">MQVYKTLEALGYSPDRDVAPTLETSFAAEGSDFLRDDLFTAALDLLLAARSVSCLAPAEALLEPAARVRRVRAALQALSEQLP</sequence>
<dbReference type="EMBL" id="FOUY01000073">
    <property type="protein sequence ID" value="SFO50791.1"/>
    <property type="molecule type" value="Genomic_DNA"/>
</dbReference>
<evidence type="ECO:0000313" key="1">
    <source>
        <dbReference type="EMBL" id="SFO50791.1"/>
    </source>
</evidence>
<accession>A0A1I5HSH1</accession>
<protein>
    <submittedName>
        <fullName evidence="1">Uncharacterized protein</fullName>
    </submittedName>
</protein>